<evidence type="ECO:0000313" key="1">
    <source>
        <dbReference type="EMBL" id="PSS14668.1"/>
    </source>
</evidence>
<dbReference type="OrthoDB" id="968650at2759"/>
<reference evidence="1 2" key="1">
    <citation type="submission" date="2017-07" db="EMBL/GenBank/DDBJ databases">
        <title>An improved, manually edited Actinidia chinensis var. chinensis (kiwifruit) genome highlights the challenges associated with draft genomes and gene prediction in plants.</title>
        <authorList>
            <person name="Pilkington S."/>
            <person name="Crowhurst R."/>
            <person name="Hilario E."/>
            <person name="Nardozza S."/>
            <person name="Fraser L."/>
            <person name="Peng Y."/>
            <person name="Gunaseelan K."/>
            <person name="Simpson R."/>
            <person name="Tahir J."/>
            <person name="Deroles S."/>
            <person name="Templeton K."/>
            <person name="Luo Z."/>
            <person name="Davy M."/>
            <person name="Cheng C."/>
            <person name="Mcneilage M."/>
            <person name="Scaglione D."/>
            <person name="Liu Y."/>
            <person name="Zhang Q."/>
            <person name="Datson P."/>
            <person name="De Silva N."/>
            <person name="Gardiner S."/>
            <person name="Bassett H."/>
            <person name="Chagne D."/>
            <person name="Mccallum J."/>
            <person name="Dzierzon H."/>
            <person name="Deng C."/>
            <person name="Wang Y.-Y."/>
            <person name="Barron N."/>
            <person name="Manako K."/>
            <person name="Bowen J."/>
            <person name="Foster T."/>
            <person name="Erridge Z."/>
            <person name="Tiffin H."/>
            <person name="Waite C."/>
            <person name="Davies K."/>
            <person name="Grierson E."/>
            <person name="Laing W."/>
            <person name="Kirk R."/>
            <person name="Chen X."/>
            <person name="Wood M."/>
            <person name="Montefiori M."/>
            <person name="Brummell D."/>
            <person name="Schwinn K."/>
            <person name="Catanach A."/>
            <person name="Fullerton C."/>
            <person name="Li D."/>
            <person name="Meiyalaghan S."/>
            <person name="Nieuwenhuizen N."/>
            <person name="Read N."/>
            <person name="Prakash R."/>
            <person name="Hunter D."/>
            <person name="Zhang H."/>
            <person name="Mckenzie M."/>
            <person name="Knabel M."/>
            <person name="Harris A."/>
            <person name="Allan A."/>
            <person name="Chen A."/>
            <person name="Janssen B."/>
            <person name="Plunkett B."/>
            <person name="Dwamena C."/>
            <person name="Voogd C."/>
            <person name="Leif D."/>
            <person name="Lafferty D."/>
            <person name="Souleyre E."/>
            <person name="Varkonyi-Gasic E."/>
            <person name="Gambi F."/>
            <person name="Hanley J."/>
            <person name="Yao J.-L."/>
            <person name="Cheung J."/>
            <person name="David K."/>
            <person name="Warren B."/>
            <person name="Marsh K."/>
            <person name="Snowden K."/>
            <person name="Lin-Wang K."/>
            <person name="Brian L."/>
            <person name="Martinez-Sanchez M."/>
            <person name="Wang M."/>
            <person name="Ileperuma N."/>
            <person name="Macnee N."/>
            <person name="Campin R."/>
            <person name="Mcatee P."/>
            <person name="Drummond R."/>
            <person name="Espley R."/>
            <person name="Ireland H."/>
            <person name="Wu R."/>
            <person name="Atkinson R."/>
            <person name="Karunairetnam S."/>
            <person name="Bulley S."/>
            <person name="Chunkath S."/>
            <person name="Hanley Z."/>
            <person name="Storey R."/>
            <person name="Thrimawithana A."/>
            <person name="Thomson S."/>
            <person name="David C."/>
            <person name="Testolin R."/>
        </authorList>
    </citation>
    <scope>NUCLEOTIDE SEQUENCE [LARGE SCALE GENOMIC DNA]</scope>
    <source>
        <strain evidence="2">cv. Red5</strain>
        <tissue evidence="1">Young leaf</tissue>
    </source>
</reference>
<reference evidence="2" key="2">
    <citation type="journal article" date="2018" name="BMC Genomics">
        <title>A manually annotated Actinidia chinensis var. chinensis (kiwifruit) genome highlights the challenges associated with draft genomes and gene prediction in plants.</title>
        <authorList>
            <person name="Pilkington S.M."/>
            <person name="Crowhurst R."/>
            <person name="Hilario E."/>
            <person name="Nardozza S."/>
            <person name="Fraser L."/>
            <person name="Peng Y."/>
            <person name="Gunaseelan K."/>
            <person name="Simpson R."/>
            <person name="Tahir J."/>
            <person name="Deroles S.C."/>
            <person name="Templeton K."/>
            <person name="Luo Z."/>
            <person name="Davy M."/>
            <person name="Cheng C."/>
            <person name="McNeilage M."/>
            <person name="Scaglione D."/>
            <person name="Liu Y."/>
            <person name="Zhang Q."/>
            <person name="Datson P."/>
            <person name="De Silva N."/>
            <person name="Gardiner S.E."/>
            <person name="Bassett H."/>
            <person name="Chagne D."/>
            <person name="McCallum J."/>
            <person name="Dzierzon H."/>
            <person name="Deng C."/>
            <person name="Wang Y.Y."/>
            <person name="Barron L."/>
            <person name="Manako K."/>
            <person name="Bowen J."/>
            <person name="Foster T.M."/>
            <person name="Erridge Z.A."/>
            <person name="Tiffin H."/>
            <person name="Waite C.N."/>
            <person name="Davies K.M."/>
            <person name="Grierson E.P."/>
            <person name="Laing W.A."/>
            <person name="Kirk R."/>
            <person name="Chen X."/>
            <person name="Wood M."/>
            <person name="Montefiori M."/>
            <person name="Brummell D.A."/>
            <person name="Schwinn K.E."/>
            <person name="Catanach A."/>
            <person name="Fullerton C."/>
            <person name="Li D."/>
            <person name="Meiyalaghan S."/>
            <person name="Nieuwenhuizen N."/>
            <person name="Read N."/>
            <person name="Prakash R."/>
            <person name="Hunter D."/>
            <person name="Zhang H."/>
            <person name="McKenzie M."/>
            <person name="Knabel M."/>
            <person name="Harris A."/>
            <person name="Allan A.C."/>
            <person name="Gleave A."/>
            <person name="Chen A."/>
            <person name="Janssen B.J."/>
            <person name="Plunkett B."/>
            <person name="Ampomah-Dwamena C."/>
            <person name="Voogd C."/>
            <person name="Leif D."/>
            <person name="Lafferty D."/>
            <person name="Souleyre E.J.F."/>
            <person name="Varkonyi-Gasic E."/>
            <person name="Gambi F."/>
            <person name="Hanley J."/>
            <person name="Yao J.L."/>
            <person name="Cheung J."/>
            <person name="David K.M."/>
            <person name="Warren B."/>
            <person name="Marsh K."/>
            <person name="Snowden K.C."/>
            <person name="Lin-Wang K."/>
            <person name="Brian L."/>
            <person name="Martinez-Sanchez M."/>
            <person name="Wang M."/>
            <person name="Ileperuma N."/>
            <person name="Macnee N."/>
            <person name="Campin R."/>
            <person name="McAtee P."/>
            <person name="Drummond R.S.M."/>
            <person name="Espley R.V."/>
            <person name="Ireland H.S."/>
            <person name="Wu R."/>
            <person name="Atkinson R.G."/>
            <person name="Karunairetnam S."/>
            <person name="Bulley S."/>
            <person name="Chunkath S."/>
            <person name="Hanley Z."/>
            <person name="Storey R."/>
            <person name="Thrimawithana A.H."/>
            <person name="Thomson S."/>
            <person name="David C."/>
            <person name="Testolin R."/>
            <person name="Huang H."/>
            <person name="Hellens R.P."/>
            <person name="Schaffer R.J."/>
        </authorList>
    </citation>
    <scope>NUCLEOTIDE SEQUENCE [LARGE SCALE GENOMIC DNA]</scope>
    <source>
        <strain evidence="2">cv. Red5</strain>
    </source>
</reference>
<dbReference type="EMBL" id="NKQK01000013">
    <property type="protein sequence ID" value="PSS14668.1"/>
    <property type="molecule type" value="Genomic_DNA"/>
</dbReference>
<dbReference type="Proteomes" id="UP000241394">
    <property type="component" value="Chromosome LG13"/>
</dbReference>
<keyword evidence="1" id="KW-0436">Ligase</keyword>
<sequence>MKPQNLSSESSSVHESKRAIGEKFWQICEAARVVVAGSHGTSREKGNGNPCISFFREMERRNENRTYRVEDPIRTLMFLGSWSHT</sequence>
<name>A0A2R6QU77_ACTCC</name>
<proteinExistence type="predicted"/>
<keyword evidence="2" id="KW-1185">Reference proteome</keyword>
<dbReference type="GO" id="GO:0016874">
    <property type="term" value="F:ligase activity"/>
    <property type="evidence" value="ECO:0007669"/>
    <property type="project" value="UniProtKB-KW"/>
</dbReference>
<dbReference type="AlphaFoldDB" id="A0A2R6QU77"/>
<protein>
    <submittedName>
        <fullName evidence="1">Histidine--tRNA ligase</fullName>
    </submittedName>
</protein>
<evidence type="ECO:0000313" key="2">
    <source>
        <dbReference type="Proteomes" id="UP000241394"/>
    </source>
</evidence>
<organism evidence="1 2">
    <name type="scientific">Actinidia chinensis var. chinensis</name>
    <name type="common">Chinese soft-hair kiwi</name>
    <dbReference type="NCBI Taxonomy" id="1590841"/>
    <lineage>
        <taxon>Eukaryota</taxon>
        <taxon>Viridiplantae</taxon>
        <taxon>Streptophyta</taxon>
        <taxon>Embryophyta</taxon>
        <taxon>Tracheophyta</taxon>
        <taxon>Spermatophyta</taxon>
        <taxon>Magnoliopsida</taxon>
        <taxon>eudicotyledons</taxon>
        <taxon>Gunneridae</taxon>
        <taxon>Pentapetalae</taxon>
        <taxon>asterids</taxon>
        <taxon>Ericales</taxon>
        <taxon>Actinidiaceae</taxon>
        <taxon>Actinidia</taxon>
    </lineage>
</organism>
<gene>
    <name evidence="1" type="ORF">CEY00_Acc15235</name>
</gene>
<comment type="caution">
    <text evidence="1">The sequence shown here is derived from an EMBL/GenBank/DDBJ whole genome shotgun (WGS) entry which is preliminary data.</text>
</comment>
<accession>A0A2R6QU77</accession>
<dbReference type="OMA" id="MIHECKR"/>
<dbReference type="Gramene" id="PSS14668">
    <property type="protein sequence ID" value="PSS14668"/>
    <property type="gene ID" value="CEY00_Acc15235"/>
</dbReference>
<dbReference type="InParanoid" id="A0A2R6QU77"/>